<dbReference type="OrthoDB" id="4964299at2"/>
<keyword evidence="1" id="KW-0808">Transferase</keyword>
<dbReference type="PATRIC" id="fig|935700.4.peg.560"/>
<keyword evidence="2" id="KW-1185">Reference proteome</keyword>
<sequence>MILTAPRLYCVGTHHKTGTLWMRAVFRRLAAALGVASHVVYPATGVCKVTRDGERSILLSWSSRFPDWLRARPDARILHLIRDPRDVLLSGAAYHAHAGPKGEQFLHEPREDLDGKTYQQHLNALPTQRDKLLFEMRGKHARTVAEMTAWQPAPNTVEARYEVLMSDETGTAFREHLRDLGLPEPEVETGVEIFWAKSLWGGLADEAARHNRIAAHVSSGKVARWRTELPRDVAEPYADEFGPALVALGYEDHPTRWLSELRHAA</sequence>
<dbReference type="SUPFAM" id="SSF52540">
    <property type="entry name" value="P-loop containing nucleoside triphosphate hydrolases"/>
    <property type="match status" value="1"/>
</dbReference>
<dbReference type="AlphaFoldDB" id="A0A0D1CS68"/>
<protein>
    <submittedName>
        <fullName evidence="1">Sulfotransferase domain protein</fullName>
    </submittedName>
</protein>
<dbReference type="EMBL" id="JYFE01000016">
    <property type="protein sequence ID" value="KIT17637.1"/>
    <property type="molecule type" value="Genomic_DNA"/>
</dbReference>
<reference evidence="1 2" key="1">
    <citation type="submission" date="2015-02" db="EMBL/GenBank/DDBJ databases">
        <title>Genome Sequence of Jannaschia aquimarina DSM28248, a member of the Roseobacter clade.</title>
        <authorList>
            <person name="Voget S."/>
            <person name="Daniel R."/>
        </authorList>
    </citation>
    <scope>NUCLEOTIDE SEQUENCE [LARGE SCALE GENOMIC DNA]</scope>
    <source>
        <strain evidence="1 2">GSW-M26</strain>
    </source>
</reference>
<organism evidence="1 2">
    <name type="scientific">Jannaschia aquimarina</name>
    <dbReference type="NCBI Taxonomy" id="935700"/>
    <lineage>
        <taxon>Bacteria</taxon>
        <taxon>Pseudomonadati</taxon>
        <taxon>Pseudomonadota</taxon>
        <taxon>Alphaproteobacteria</taxon>
        <taxon>Rhodobacterales</taxon>
        <taxon>Roseobacteraceae</taxon>
        <taxon>Jannaschia</taxon>
    </lineage>
</organism>
<gene>
    <name evidence="1" type="ORF">jaqu_05280</name>
</gene>
<dbReference type="STRING" id="935700.jaqu_05280"/>
<dbReference type="RefSeq" id="WP_052500733.1">
    <property type="nucleotide sequence ID" value="NZ_FZPF01000002.1"/>
</dbReference>
<dbReference type="InterPro" id="IPR027417">
    <property type="entry name" value="P-loop_NTPase"/>
</dbReference>
<comment type="caution">
    <text evidence="1">The sequence shown here is derived from an EMBL/GenBank/DDBJ whole genome shotgun (WGS) entry which is preliminary data.</text>
</comment>
<dbReference type="Proteomes" id="UP000032232">
    <property type="component" value="Unassembled WGS sequence"/>
</dbReference>
<proteinExistence type="predicted"/>
<accession>A0A0D1CS68</accession>
<name>A0A0D1CS68_9RHOB</name>
<dbReference type="GO" id="GO:0016740">
    <property type="term" value="F:transferase activity"/>
    <property type="evidence" value="ECO:0007669"/>
    <property type="project" value="UniProtKB-KW"/>
</dbReference>
<evidence type="ECO:0000313" key="2">
    <source>
        <dbReference type="Proteomes" id="UP000032232"/>
    </source>
</evidence>
<evidence type="ECO:0000313" key="1">
    <source>
        <dbReference type="EMBL" id="KIT17637.1"/>
    </source>
</evidence>
<dbReference type="Gene3D" id="3.40.50.300">
    <property type="entry name" value="P-loop containing nucleotide triphosphate hydrolases"/>
    <property type="match status" value="1"/>
</dbReference>